<name>A0A1Q2CCI1_9ACTN</name>
<accession>A0A1Q2CCI1</accession>
<proteinExistence type="predicted"/>
<dbReference type="Gene3D" id="3.10.20.30">
    <property type="match status" value="1"/>
</dbReference>
<evidence type="ECO:0000313" key="1">
    <source>
        <dbReference type="EMBL" id="AQP43755.1"/>
    </source>
</evidence>
<dbReference type="RefSeq" id="WP_077340119.1">
    <property type="nucleotide sequence ID" value="NZ_CP019605.1"/>
</dbReference>
<evidence type="ECO:0000313" key="2">
    <source>
        <dbReference type="Proteomes" id="UP000188324"/>
    </source>
</evidence>
<organism evidence="1 2">
    <name type="scientific">Tessaracoccus flavus</name>
    <dbReference type="NCBI Taxonomy" id="1610493"/>
    <lineage>
        <taxon>Bacteria</taxon>
        <taxon>Bacillati</taxon>
        <taxon>Actinomycetota</taxon>
        <taxon>Actinomycetes</taxon>
        <taxon>Propionibacteriales</taxon>
        <taxon>Propionibacteriaceae</taxon>
        <taxon>Tessaracoccus</taxon>
    </lineage>
</organism>
<protein>
    <submittedName>
        <fullName evidence="1">Uncharacterized protein</fullName>
    </submittedName>
</protein>
<dbReference type="STRING" id="1610493.RPIT_02120"/>
<dbReference type="InterPro" id="IPR016155">
    <property type="entry name" value="Mopterin_synth/thiamin_S_b"/>
</dbReference>
<reference evidence="1 2" key="1">
    <citation type="journal article" date="2016" name="Int. J. Syst. Evol. Microbiol.">
        <title>Tessaracoccus flavus sp. nov., isolated from the drainage system of a lindane-producing factory.</title>
        <authorList>
            <person name="Kumari R."/>
            <person name="Singh P."/>
            <person name="Schumann P."/>
            <person name="Lal R."/>
        </authorList>
    </citation>
    <scope>NUCLEOTIDE SEQUENCE [LARGE SCALE GENOMIC DNA]</scope>
    <source>
        <strain evidence="1 2">RP1T</strain>
    </source>
</reference>
<dbReference type="InterPro" id="IPR012675">
    <property type="entry name" value="Beta-grasp_dom_sf"/>
</dbReference>
<gene>
    <name evidence="1" type="ORF">RPIT_02120</name>
</gene>
<dbReference type="EMBL" id="CP019605">
    <property type="protein sequence ID" value="AQP43755.1"/>
    <property type="molecule type" value="Genomic_DNA"/>
</dbReference>
<dbReference type="InterPro" id="IPR003749">
    <property type="entry name" value="ThiS/MoaD-like"/>
</dbReference>
<dbReference type="AlphaFoldDB" id="A0A1Q2CCI1"/>
<dbReference type="SUPFAM" id="SSF54285">
    <property type="entry name" value="MoaD/ThiS"/>
    <property type="match status" value="1"/>
</dbReference>
<dbReference type="Proteomes" id="UP000188324">
    <property type="component" value="Chromosome"/>
</dbReference>
<dbReference type="OrthoDB" id="3733636at2"/>
<dbReference type="KEGG" id="tfl:RPIT_02120"/>
<keyword evidence="2" id="KW-1185">Reference proteome</keyword>
<dbReference type="Pfam" id="PF02597">
    <property type="entry name" value="ThiS"/>
    <property type="match status" value="1"/>
</dbReference>
<sequence>MEIRFFAGAAEAAGVDTMEMEVEGLTAAQVASRLADQNPRLARVLAVSSLLADGARISDLDADLTGTSRLDVLPPFAGG</sequence>